<dbReference type="EMBL" id="HBGD01011097">
    <property type="protein sequence ID" value="CAD9085886.1"/>
    <property type="molecule type" value="Transcribed_RNA"/>
</dbReference>
<organism evidence="2">
    <name type="scientific">Percolomonas cosmopolitus</name>
    <dbReference type="NCBI Taxonomy" id="63605"/>
    <lineage>
        <taxon>Eukaryota</taxon>
        <taxon>Discoba</taxon>
        <taxon>Heterolobosea</taxon>
        <taxon>Tetramitia</taxon>
        <taxon>Eutetramitia</taxon>
        <taxon>Percolomonadidae</taxon>
        <taxon>Percolomonas</taxon>
    </lineage>
</organism>
<proteinExistence type="predicted"/>
<protein>
    <submittedName>
        <fullName evidence="2">Uncharacterized protein</fullName>
    </submittedName>
</protein>
<feature type="region of interest" description="Disordered" evidence="1">
    <location>
        <begin position="1"/>
        <end position="60"/>
    </location>
</feature>
<gene>
    <name evidence="2" type="ORF">PCOS0759_LOCUS9140</name>
</gene>
<feature type="compositionally biased region" description="Polar residues" evidence="1">
    <location>
        <begin position="35"/>
        <end position="47"/>
    </location>
</feature>
<evidence type="ECO:0000313" key="2">
    <source>
        <dbReference type="EMBL" id="CAD9085886.1"/>
    </source>
</evidence>
<sequence length="115" mass="12723">MSSSSISELDQQNVVKNDNTANQASSTLDLDYEQNDTQASRLKNINPKTLGEKFSSNEGKYLGGKDAALNSLPRLKRKGNVLVASSAASAEEEVYDEEQARLDRANMNPYLHERM</sequence>
<accession>A0A7S1KUN2</accession>
<dbReference type="AlphaFoldDB" id="A0A7S1KUN2"/>
<reference evidence="2" key="1">
    <citation type="submission" date="2021-01" db="EMBL/GenBank/DDBJ databases">
        <authorList>
            <person name="Corre E."/>
            <person name="Pelletier E."/>
            <person name="Niang G."/>
            <person name="Scheremetjew M."/>
            <person name="Finn R."/>
            <person name="Kale V."/>
            <person name="Holt S."/>
            <person name="Cochrane G."/>
            <person name="Meng A."/>
            <person name="Brown T."/>
            <person name="Cohen L."/>
        </authorList>
    </citation>
    <scope>NUCLEOTIDE SEQUENCE</scope>
    <source>
        <strain evidence="2">WS</strain>
    </source>
</reference>
<evidence type="ECO:0000256" key="1">
    <source>
        <dbReference type="SAM" id="MobiDB-lite"/>
    </source>
</evidence>
<name>A0A7S1KUN2_9EUKA</name>
<feature type="compositionally biased region" description="Polar residues" evidence="1">
    <location>
        <begin position="1"/>
        <end position="28"/>
    </location>
</feature>